<gene>
    <name evidence="2" type="primary">pemI</name>
    <name evidence="2" type="ORF">NCTC10717_00042</name>
</gene>
<organism evidence="2 3">
    <name type="scientific">Suttonella indologenes</name>
    <dbReference type="NCBI Taxonomy" id="13276"/>
    <lineage>
        <taxon>Bacteria</taxon>
        <taxon>Pseudomonadati</taxon>
        <taxon>Pseudomonadota</taxon>
        <taxon>Gammaproteobacteria</taxon>
        <taxon>Cardiobacteriales</taxon>
        <taxon>Cardiobacteriaceae</taxon>
        <taxon>Suttonella</taxon>
    </lineage>
</organism>
<proteinExistence type="predicted"/>
<keyword evidence="3" id="KW-1185">Reference proteome</keyword>
<accession>A0A380MHQ4</accession>
<dbReference type="Proteomes" id="UP000254575">
    <property type="component" value="Unassembled WGS sequence"/>
</dbReference>
<dbReference type="RefSeq" id="WP_172459340.1">
    <property type="nucleotide sequence ID" value="NZ_UHIA01000002.1"/>
</dbReference>
<dbReference type="AlphaFoldDB" id="A0A380MHQ4"/>
<protein>
    <submittedName>
        <fullName evidence="2">Antitoxin PemI</fullName>
    </submittedName>
</protein>
<sequence>MTEVVIRKSGNANIISLPKTLLEQLGAGVGDKLNVLFEDGKLVLQPQKVRRKTLEELLEGVNPEMFNTEEDRDWMSMRPVGEEIL</sequence>
<evidence type="ECO:0000313" key="2">
    <source>
        <dbReference type="EMBL" id="SUO90248.1"/>
    </source>
</evidence>
<dbReference type="Gene3D" id="2.10.260.10">
    <property type="match status" value="1"/>
</dbReference>
<feature type="domain" description="SpoVT-AbrB" evidence="1">
    <location>
        <begin position="7"/>
        <end position="52"/>
    </location>
</feature>
<dbReference type="Pfam" id="PF04014">
    <property type="entry name" value="MazE_antitoxin"/>
    <property type="match status" value="1"/>
</dbReference>
<dbReference type="InterPro" id="IPR037914">
    <property type="entry name" value="SpoVT-AbrB_sf"/>
</dbReference>
<dbReference type="SUPFAM" id="SSF89447">
    <property type="entry name" value="AbrB/MazE/MraZ-like"/>
    <property type="match status" value="1"/>
</dbReference>
<dbReference type="GO" id="GO:0003677">
    <property type="term" value="F:DNA binding"/>
    <property type="evidence" value="ECO:0007669"/>
    <property type="project" value="InterPro"/>
</dbReference>
<dbReference type="EMBL" id="UHIA01000002">
    <property type="protein sequence ID" value="SUO90248.1"/>
    <property type="molecule type" value="Genomic_DNA"/>
</dbReference>
<evidence type="ECO:0000313" key="3">
    <source>
        <dbReference type="Proteomes" id="UP000254575"/>
    </source>
</evidence>
<evidence type="ECO:0000259" key="1">
    <source>
        <dbReference type="SMART" id="SM00966"/>
    </source>
</evidence>
<name>A0A380MHQ4_9GAMM</name>
<dbReference type="InterPro" id="IPR007159">
    <property type="entry name" value="SpoVT-AbrB_dom"/>
</dbReference>
<dbReference type="SMART" id="SM00966">
    <property type="entry name" value="SpoVT_AbrB"/>
    <property type="match status" value="1"/>
</dbReference>
<reference evidence="2 3" key="1">
    <citation type="submission" date="2018-06" db="EMBL/GenBank/DDBJ databases">
        <authorList>
            <consortium name="Pathogen Informatics"/>
            <person name="Doyle S."/>
        </authorList>
    </citation>
    <scope>NUCLEOTIDE SEQUENCE [LARGE SCALE GENOMIC DNA]</scope>
    <source>
        <strain evidence="2 3">NCTC10717</strain>
    </source>
</reference>